<protein>
    <recommendedName>
        <fullName evidence="4">Glycerophosphoryl diester phosphodiesterase membrane domain-containing protein</fullName>
    </recommendedName>
</protein>
<keyword evidence="2" id="KW-1133">Transmembrane helix</keyword>
<feature type="transmembrane region" description="Helical" evidence="2">
    <location>
        <begin position="121"/>
        <end position="141"/>
    </location>
</feature>
<feature type="region of interest" description="Disordered" evidence="1">
    <location>
        <begin position="266"/>
        <end position="318"/>
    </location>
</feature>
<dbReference type="AlphaFoldDB" id="A0A6J4R370"/>
<keyword evidence="2" id="KW-0812">Transmembrane</keyword>
<evidence type="ECO:0000313" key="3">
    <source>
        <dbReference type="EMBL" id="CAA9462944.1"/>
    </source>
</evidence>
<sequence length="318" mass="31871">MSVEPTRAGGVAAGEPPPGAIVSAALRIFGAHWRTLAVYGLLAGVPVAVLDAVSALGRDVDPFATPLTGAPPGGAGSLASSVLSLVLYAVASAATVHTVAAAHDGRRVGWQEGLGAGLSRLGGVVAASFIVLVLVIAGLVALVLPGIWIAVALALTTPALVLERLTALAAIRRSYTLVQGRWWRTAAVVALSFLVAFAAVVVVSIPAGVLVATTEDRSLRALIAAVVNALSSGLLIPLTAGVMTVLFLERRGGAAALGAEEGSGRYRGFEPPVAPSGGVRPAATRLGEPAGGDAREPQARPREPSDGAPQSDGPPRTG</sequence>
<reference evidence="3" key="1">
    <citation type="submission" date="2020-02" db="EMBL/GenBank/DDBJ databases">
        <authorList>
            <person name="Meier V. D."/>
        </authorList>
    </citation>
    <scope>NUCLEOTIDE SEQUENCE</scope>
    <source>
        <strain evidence="3">AVDCRST_MAG38</strain>
    </source>
</reference>
<feature type="transmembrane region" description="Helical" evidence="2">
    <location>
        <begin position="183"/>
        <end position="209"/>
    </location>
</feature>
<feature type="transmembrane region" description="Helical" evidence="2">
    <location>
        <begin position="147"/>
        <end position="171"/>
    </location>
</feature>
<proteinExistence type="predicted"/>
<evidence type="ECO:0000256" key="1">
    <source>
        <dbReference type="SAM" id="MobiDB-lite"/>
    </source>
</evidence>
<gene>
    <name evidence="3" type="ORF">AVDCRST_MAG38-339</name>
</gene>
<evidence type="ECO:0000256" key="2">
    <source>
        <dbReference type="SAM" id="Phobius"/>
    </source>
</evidence>
<dbReference type="EMBL" id="CADCVJ010000017">
    <property type="protein sequence ID" value="CAA9462944.1"/>
    <property type="molecule type" value="Genomic_DNA"/>
</dbReference>
<feature type="transmembrane region" description="Helical" evidence="2">
    <location>
        <begin position="221"/>
        <end position="248"/>
    </location>
</feature>
<organism evidence="3">
    <name type="scientific">uncultured Solirubrobacteraceae bacterium</name>
    <dbReference type="NCBI Taxonomy" id="1162706"/>
    <lineage>
        <taxon>Bacteria</taxon>
        <taxon>Bacillati</taxon>
        <taxon>Actinomycetota</taxon>
        <taxon>Thermoleophilia</taxon>
        <taxon>Solirubrobacterales</taxon>
        <taxon>Solirubrobacteraceae</taxon>
        <taxon>environmental samples</taxon>
    </lineage>
</organism>
<evidence type="ECO:0008006" key="4">
    <source>
        <dbReference type="Google" id="ProtNLM"/>
    </source>
</evidence>
<name>A0A6J4R370_9ACTN</name>
<accession>A0A6J4R370</accession>
<feature type="transmembrane region" description="Helical" evidence="2">
    <location>
        <begin position="77"/>
        <end position="100"/>
    </location>
</feature>
<feature type="compositionally biased region" description="Basic and acidic residues" evidence="1">
    <location>
        <begin position="293"/>
        <end position="305"/>
    </location>
</feature>
<feature type="transmembrane region" description="Helical" evidence="2">
    <location>
        <begin position="36"/>
        <end position="57"/>
    </location>
</feature>
<keyword evidence="2" id="KW-0472">Membrane</keyword>